<dbReference type="Proteomes" id="UP000053902">
    <property type="component" value="Unassembled WGS sequence"/>
</dbReference>
<keyword evidence="3" id="KW-1185">Reference proteome</keyword>
<dbReference type="AlphaFoldDB" id="A0A078LLJ7"/>
<evidence type="ECO:0000313" key="2">
    <source>
        <dbReference type="EMBL" id="CDZ93468.1"/>
    </source>
</evidence>
<feature type="domain" description="DUF5629" evidence="1">
    <location>
        <begin position="6"/>
        <end position="100"/>
    </location>
</feature>
<dbReference type="Gene3D" id="2.30.29.190">
    <property type="match status" value="1"/>
</dbReference>
<protein>
    <submittedName>
        <fullName evidence="2">Lipoprotein</fullName>
    </submittedName>
</protein>
<reference evidence="2 3" key="1">
    <citation type="submission" date="2014-07" db="EMBL/GenBank/DDBJ databases">
        <authorList>
            <person name="Urmite Genomes Urmite Genomes"/>
        </authorList>
    </citation>
    <scope>NUCLEOTIDE SEQUENCE [LARGE SCALE GENOMIC DNA]</scope>
    <source>
        <strain evidence="2 3">20_BN</strain>
    </source>
</reference>
<name>A0A078LLJ7_9PSED</name>
<dbReference type="InterPro" id="IPR041081">
    <property type="entry name" value="DUF5629"/>
</dbReference>
<keyword evidence="2" id="KW-0449">Lipoprotein</keyword>
<accession>A0A078LLJ7</accession>
<dbReference type="EMBL" id="CCSF01000001">
    <property type="protein sequence ID" value="CDZ93468.1"/>
    <property type="molecule type" value="Genomic_DNA"/>
</dbReference>
<dbReference type="STRING" id="1499686.BN1079_00760"/>
<gene>
    <name evidence="2" type="ORF">BN1079_00760</name>
</gene>
<evidence type="ECO:0000259" key="1">
    <source>
        <dbReference type="Pfam" id="PF18629"/>
    </source>
</evidence>
<organism evidence="2 3">
    <name type="scientific">Pseudomonas saudiphocaensis</name>
    <dbReference type="NCBI Taxonomy" id="1499686"/>
    <lineage>
        <taxon>Bacteria</taxon>
        <taxon>Pseudomonadati</taxon>
        <taxon>Pseudomonadota</taxon>
        <taxon>Gammaproteobacteria</taxon>
        <taxon>Pseudomonadales</taxon>
        <taxon>Pseudomonadaceae</taxon>
        <taxon>Pseudomonas</taxon>
    </lineage>
</organism>
<dbReference type="RefSeq" id="WP_037022393.1">
    <property type="nucleotide sequence ID" value="NZ_CCSF01000001.1"/>
</dbReference>
<sequence length="106" mass="11940">MTDTLYLLDQLETADMLEIDGLHASDFSLDEPLLDEAEAAAEADQPFASEATVLRIEAVDGRERRQWQFSYNQVMEALYQPEDDSWQLEGDHVIRCFAAIGAEGDD</sequence>
<proteinExistence type="predicted"/>
<evidence type="ECO:0000313" key="3">
    <source>
        <dbReference type="Proteomes" id="UP000053902"/>
    </source>
</evidence>
<dbReference type="Pfam" id="PF18629">
    <property type="entry name" value="DUF5629"/>
    <property type="match status" value="1"/>
</dbReference>
<dbReference type="HOGENOM" id="CLU_150034_0_0_6"/>
<dbReference type="OrthoDB" id="7013999at2"/>